<evidence type="ECO:0000256" key="1">
    <source>
        <dbReference type="ARBA" id="ARBA00009481"/>
    </source>
</evidence>
<dbReference type="EMBL" id="JAVDYG010000001">
    <property type="protein sequence ID" value="MDR7363046.1"/>
    <property type="molecule type" value="Genomic_DNA"/>
</dbReference>
<keyword evidence="10" id="KW-1185">Reference proteome</keyword>
<accession>A0ABU2BXB8</accession>
<keyword evidence="6" id="KW-0119">Carbohydrate metabolism</keyword>
<dbReference type="Pfam" id="PF21269">
    <property type="entry name" value="TreT_GT1"/>
    <property type="match status" value="1"/>
</dbReference>
<comment type="subunit">
    <text evidence="2">Homodimer.</text>
</comment>
<keyword evidence="5 9" id="KW-0808">Transferase</keyword>
<gene>
    <name evidence="9" type="ORF">J2S63_002599</name>
</gene>
<organism evidence="9 10">
    <name type="scientific">Nocardioides marmoribigeumensis</name>
    <dbReference type="NCBI Taxonomy" id="433649"/>
    <lineage>
        <taxon>Bacteria</taxon>
        <taxon>Bacillati</taxon>
        <taxon>Actinomycetota</taxon>
        <taxon>Actinomycetes</taxon>
        <taxon>Propionibacteriales</taxon>
        <taxon>Nocardioidaceae</taxon>
        <taxon>Nocardioides</taxon>
    </lineage>
</organism>
<evidence type="ECO:0000256" key="2">
    <source>
        <dbReference type="ARBA" id="ARBA00011738"/>
    </source>
</evidence>
<evidence type="ECO:0000256" key="3">
    <source>
        <dbReference type="ARBA" id="ARBA00022526"/>
    </source>
</evidence>
<keyword evidence="4 9" id="KW-0328">Glycosyltransferase</keyword>
<dbReference type="EC" id="2.4.1.245" evidence="9"/>
<dbReference type="InterPro" id="IPR052078">
    <property type="entry name" value="Trehalose_Metab_GTase"/>
</dbReference>
<sequence>MKDVELGSTPIDKLAELLLPDRRERLDEVIDWGREVLDGRTVWHVNATASGGGVAEMLLALLAYTKGAGIDSRWVVLDGSSPFFTLTKRIHNLLHGSDGDGGALGEEERELYEEVLRGETEHLLSRVEEGDVVVLHDPQTAGMGRALREAGAHVVWRCHVGKDEPCERTDKAWAFLRPYVEDAEAVVFSRPAYVPDWVPEDRVRIIPPSIDPFSAKNEDMDRDDVDAVLERTGIVDVPGGAGSVKFSRRDGSTGEVRAYDDLVHGGQVVPADARLVLQVSRWDRLKDMDGVLRAFTDHLDDLPDDVHLMLCGPDVSGVSDDPEGQQVLEECTKIWEDQPDEVKPRLHLCSLPMDDIDENAHIVNALQRHATVVVQKSIVEGFGLTVTEPMWKGRAVVATRVGGIQDQIEHGENGLLLDDPHDLDGFARLLAELLADDDECRRLGEAAKESVRERYLGDLALIRYAELVRDLLE</sequence>
<dbReference type="PANTHER" id="PTHR47779">
    <property type="entry name" value="SYNTHASE (CCG-9), PUTATIVE (AFU_ORTHOLOGUE AFUA_3G12100)-RELATED"/>
    <property type="match status" value="1"/>
</dbReference>
<proteinExistence type="inferred from homology"/>
<dbReference type="PANTHER" id="PTHR47779:SF1">
    <property type="entry name" value="SYNTHASE (CCG-9), PUTATIVE (AFU_ORTHOLOGUE AFUA_3G12100)-RELATED"/>
    <property type="match status" value="1"/>
</dbReference>
<feature type="domain" description="Glycosyl transferase family 1" evidence="7">
    <location>
        <begin position="270"/>
        <end position="449"/>
    </location>
</feature>
<keyword evidence="3" id="KW-0313">Glucose metabolism</keyword>
<evidence type="ECO:0000256" key="6">
    <source>
        <dbReference type="ARBA" id="ARBA00023277"/>
    </source>
</evidence>
<dbReference type="RefSeq" id="WP_310302937.1">
    <property type="nucleotide sequence ID" value="NZ_BAAAPS010000010.1"/>
</dbReference>
<evidence type="ECO:0000313" key="9">
    <source>
        <dbReference type="EMBL" id="MDR7363046.1"/>
    </source>
</evidence>
<feature type="domain" description="Trehalose synthase N-terminal" evidence="8">
    <location>
        <begin position="44"/>
        <end position="195"/>
    </location>
</feature>
<dbReference type="SUPFAM" id="SSF53756">
    <property type="entry name" value="UDP-Glycosyltransferase/glycogen phosphorylase"/>
    <property type="match status" value="1"/>
</dbReference>
<dbReference type="Pfam" id="PF00534">
    <property type="entry name" value="Glycos_transf_1"/>
    <property type="match status" value="1"/>
</dbReference>
<dbReference type="Gene3D" id="3.40.50.2000">
    <property type="entry name" value="Glycogen Phosphorylase B"/>
    <property type="match status" value="2"/>
</dbReference>
<comment type="caution">
    <text evidence="9">The sequence shown here is derived from an EMBL/GenBank/DDBJ whole genome shotgun (WGS) entry which is preliminary data.</text>
</comment>
<dbReference type="InterPro" id="IPR001296">
    <property type="entry name" value="Glyco_trans_1"/>
</dbReference>
<reference evidence="9 10" key="1">
    <citation type="submission" date="2023-07" db="EMBL/GenBank/DDBJ databases">
        <title>Sequencing the genomes of 1000 actinobacteria strains.</title>
        <authorList>
            <person name="Klenk H.-P."/>
        </authorList>
    </citation>
    <scope>NUCLEOTIDE SEQUENCE [LARGE SCALE GENOMIC DNA]</scope>
    <source>
        <strain evidence="9 10">DSM 19426</strain>
    </source>
</reference>
<dbReference type="Proteomes" id="UP001183648">
    <property type="component" value="Unassembled WGS sequence"/>
</dbReference>
<evidence type="ECO:0000256" key="4">
    <source>
        <dbReference type="ARBA" id="ARBA00022676"/>
    </source>
</evidence>
<comment type="similarity">
    <text evidence="1">Belongs to the glycosyltransferase group 1 family. Glycosyltransferase 4 subfamily.</text>
</comment>
<evidence type="ECO:0000313" key="10">
    <source>
        <dbReference type="Proteomes" id="UP001183648"/>
    </source>
</evidence>
<evidence type="ECO:0000259" key="8">
    <source>
        <dbReference type="Pfam" id="PF21269"/>
    </source>
</evidence>
<evidence type="ECO:0000259" key="7">
    <source>
        <dbReference type="Pfam" id="PF00534"/>
    </source>
</evidence>
<evidence type="ECO:0000256" key="5">
    <source>
        <dbReference type="ARBA" id="ARBA00022679"/>
    </source>
</evidence>
<dbReference type="GO" id="GO:0102986">
    <property type="term" value="F:trehalose synthase activity"/>
    <property type="evidence" value="ECO:0007669"/>
    <property type="project" value="UniProtKB-EC"/>
</dbReference>
<dbReference type="InterPro" id="IPR049438">
    <property type="entry name" value="TreT_GT1"/>
</dbReference>
<name>A0ABU2BXB8_9ACTN</name>
<protein>
    <submittedName>
        <fullName evidence="9">Trehalose synthase</fullName>
        <ecNumber evidence="9">2.4.1.245</ecNumber>
    </submittedName>
</protein>